<keyword evidence="2" id="KW-1185">Reference proteome</keyword>
<dbReference type="PANTHER" id="PTHR46191:SF2">
    <property type="entry name" value="HALOACID DEHALOGENASE-LIKE HYDROLASE DOMAIN-CONTAINING PROTEIN 3"/>
    <property type="match status" value="1"/>
</dbReference>
<dbReference type="InterPro" id="IPR023214">
    <property type="entry name" value="HAD_sf"/>
</dbReference>
<dbReference type="Proteomes" id="UP000014216">
    <property type="component" value="Unassembled WGS sequence"/>
</dbReference>
<dbReference type="InterPro" id="IPR036412">
    <property type="entry name" value="HAD-like_sf"/>
</dbReference>
<dbReference type="NCBIfam" id="TIGR02252">
    <property type="entry name" value="DREG-2"/>
    <property type="match status" value="1"/>
</dbReference>
<dbReference type="AlphaFoldDB" id="S0G7U7"/>
<dbReference type="InterPro" id="IPR044924">
    <property type="entry name" value="HAD-SF_hydro_IA_REG-2-like_cap"/>
</dbReference>
<organism evidence="1 2">
    <name type="scientific">Desulfotignum phosphitoxidans DSM 13687</name>
    <dbReference type="NCBI Taxonomy" id="1286635"/>
    <lineage>
        <taxon>Bacteria</taxon>
        <taxon>Pseudomonadati</taxon>
        <taxon>Thermodesulfobacteriota</taxon>
        <taxon>Desulfobacteria</taxon>
        <taxon>Desulfobacterales</taxon>
        <taxon>Desulfobacteraceae</taxon>
        <taxon>Desulfotignum</taxon>
    </lineage>
</organism>
<comment type="caution">
    <text evidence="1">The sequence shown here is derived from an EMBL/GenBank/DDBJ whole genome shotgun (WGS) entry which is preliminary data.</text>
</comment>
<dbReference type="Pfam" id="PF00702">
    <property type="entry name" value="Hydrolase"/>
    <property type="match status" value="1"/>
</dbReference>
<dbReference type="InterPro" id="IPR006439">
    <property type="entry name" value="HAD-SF_hydro_IA"/>
</dbReference>
<dbReference type="Gene3D" id="1.10.150.720">
    <property type="entry name" value="Haloacid dehalogenase-like hydrolase"/>
    <property type="match status" value="1"/>
</dbReference>
<name>S0G7U7_9BACT</name>
<protein>
    <submittedName>
        <fullName evidence="1">HAD-superfamily hydrolase, subfamily IA, variant 1</fullName>
    </submittedName>
</protein>
<evidence type="ECO:0000313" key="1">
    <source>
        <dbReference type="EMBL" id="EMS81492.1"/>
    </source>
</evidence>
<accession>S0G7U7</accession>
<reference evidence="1 2" key="1">
    <citation type="journal article" date="2013" name="Genome Announc.">
        <title>Draft Genome Sequence of Desulfotignum phosphitoxidans DSM 13687 Strain FiPS-3.</title>
        <authorList>
            <person name="Poehlein A."/>
            <person name="Daniel R."/>
            <person name="Simeonova D.D."/>
        </authorList>
    </citation>
    <scope>NUCLEOTIDE SEQUENCE [LARGE SCALE GENOMIC DNA]</scope>
    <source>
        <strain evidence="1 2">DSM 13687</strain>
    </source>
</reference>
<proteinExistence type="predicted"/>
<sequence length="238" mass="27040">MKKITTVFFDAGNTFLSPCKSVGKIYAQLAKEKGYLFSSETIDAKIPDAWDKYFHIKSDRNFKCSDEILIRDWKQFVRDVLPGNMLEEDFKELFSHIYTRLGGAEFYTLAVGFEDTLHTLKKMGVHVGIISNWDSRLPGILKALNLYSLFDTTTISYEAGVEKPNTKIFKIACQRANVKPENAIIIGDSIAHDVEASESIGMTGILYNGKSLKLNWRGPTLHSWEQPDILLAFFRQQN</sequence>
<dbReference type="EMBL" id="APJX01000001">
    <property type="protein sequence ID" value="EMS81492.1"/>
    <property type="molecule type" value="Genomic_DNA"/>
</dbReference>
<dbReference type="SFLD" id="SFLDS00003">
    <property type="entry name" value="Haloacid_Dehalogenase"/>
    <property type="match status" value="1"/>
</dbReference>
<dbReference type="PRINTS" id="PR00413">
    <property type="entry name" value="HADHALOGNASE"/>
</dbReference>
<dbReference type="GO" id="GO:0016787">
    <property type="term" value="F:hydrolase activity"/>
    <property type="evidence" value="ECO:0007669"/>
    <property type="project" value="UniProtKB-KW"/>
</dbReference>
<dbReference type="NCBIfam" id="TIGR01509">
    <property type="entry name" value="HAD-SF-IA-v3"/>
    <property type="match status" value="1"/>
</dbReference>
<keyword evidence="1" id="KW-0378">Hydrolase</keyword>
<dbReference type="InterPro" id="IPR051828">
    <property type="entry name" value="HAD-like_hydrolase_domain"/>
</dbReference>
<gene>
    <name evidence="1" type="ORF">Dpo_1c06330</name>
</gene>
<dbReference type="RefSeq" id="WP_006964234.1">
    <property type="nucleotide sequence ID" value="NZ_APJX01000001.1"/>
</dbReference>
<dbReference type="NCBIfam" id="TIGR01549">
    <property type="entry name" value="HAD-SF-IA-v1"/>
    <property type="match status" value="1"/>
</dbReference>
<dbReference type="PANTHER" id="PTHR46191">
    <property type="match status" value="1"/>
</dbReference>
<evidence type="ECO:0000313" key="2">
    <source>
        <dbReference type="Proteomes" id="UP000014216"/>
    </source>
</evidence>
<dbReference type="SFLD" id="SFLDG01129">
    <property type="entry name" value="C1.5:_HAD__Beta-PGM__Phosphata"/>
    <property type="match status" value="1"/>
</dbReference>
<dbReference type="Gene3D" id="3.40.50.1000">
    <property type="entry name" value="HAD superfamily/HAD-like"/>
    <property type="match status" value="1"/>
</dbReference>
<dbReference type="SUPFAM" id="SSF56784">
    <property type="entry name" value="HAD-like"/>
    <property type="match status" value="1"/>
</dbReference>
<dbReference type="InterPro" id="IPR011949">
    <property type="entry name" value="HAD-SF_hydro_IA_REG-2-like"/>
</dbReference>
<dbReference type="OrthoDB" id="9778019at2"/>